<dbReference type="InterPro" id="IPR047057">
    <property type="entry name" value="MerR_fam"/>
</dbReference>
<dbReference type="RefSeq" id="WP_209997679.1">
    <property type="nucleotide sequence ID" value="NZ_BAAAJY010000002.1"/>
</dbReference>
<dbReference type="InterPro" id="IPR036244">
    <property type="entry name" value="TipA-like_antibiotic-bd"/>
</dbReference>
<dbReference type="SUPFAM" id="SSF46955">
    <property type="entry name" value="Putative DNA-binding domain"/>
    <property type="match status" value="1"/>
</dbReference>
<dbReference type="PANTHER" id="PTHR30204:SF90">
    <property type="entry name" value="HTH-TYPE TRANSCRIPTIONAL ACTIVATOR MTA"/>
    <property type="match status" value="1"/>
</dbReference>
<dbReference type="Proteomes" id="UP001296993">
    <property type="component" value="Unassembled WGS sequence"/>
</dbReference>
<dbReference type="SMART" id="SM00422">
    <property type="entry name" value="HTH_MERR"/>
    <property type="match status" value="1"/>
</dbReference>
<evidence type="ECO:0000256" key="3">
    <source>
        <dbReference type="ARBA" id="ARBA00023159"/>
    </source>
</evidence>
<dbReference type="GO" id="GO:0003677">
    <property type="term" value="F:DNA binding"/>
    <property type="evidence" value="ECO:0007669"/>
    <property type="project" value="UniProtKB-KW"/>
</dbReference>
<evidence type="ECO:0000313" key="6">
    <source>
        <dbReference type="EMBL" id="MBP2386702.1"/>
    </source>
</evidence>
<dbReference type="SUPFAM" id="SSF89082">
    <property type="entry name" value="Antibiotic binding domain of TipA-like multidrug resistance regulators"/>
    <property type="match status" value="1"/>
</dbReference>
<dbReference type="PROSITE" id="PS00552">
    <property type="entry name" value="HTH_MERR_1"/>
    <property type="match status" value="1"/>
</dbReference>
<organism evidence="6 7">
    <name type="scientific">Paeniglutamicibacter kerguelensis</name>
    <dbReference type="NCBI Taxonomy" id="254788"/>
    <lineage>
        <taxon>Bacteria</taxon>
        <taxon>Bacillati</taxon>
        <taxon>Actinomycetota</taxon>
        <taxon>Actinomycetes</taxon>
        <taxon>Micrococcales</taxon>
        <taxon>Micrococcaceae</taxon>
        <taxon>Paeniglutamicibacter</taxon>
    </lineage>
</organism>
<dbReference type="InterPro" id="IPR012925">
    <property type="entry name" value="TipAS_dom"/>
</dbReference>
<sequence length="262" mass="28523">MRHNQPAEYGISQLARDSGISARTLRHYDAIGLLAPAFTATNGYRFYGQPEVLRLQRILLLKELGLSLETIAAVIDGQEDELRTLALHARWLDAERDRLAAMAASVRATIAHLQSGEDMNPEAAFNGFAPNPYEAEARTRWGNQAVEDGNKRLRALGPEGQARLLAEHESIADELFAALGAGLGPEDNTVQSVIARHHAWVCHSWTPTAEAYAGLGEMYVADDRFTASYDAPKHGTPRPGVAELLAASIAHYVAASPERFGD</sequence>
<feature type="domain" description="HTH merR-type" evidence="5">
    <location>
        <begin position="8"/>
        <end position="77"/>
    </location>
</feature>
<dbReference type="CDD" id="cd01106">
    <property type="entry name" value="HTH_TipAL-Mta"/>
    <property type="match status" value="1"/>
</dbReference>
<name>A0ABS4XDZ5_9MICC</name>
<evidence type="ECO:0000259" key="5">
    <source>
        <dbReference type="PROSITE" id="PS50937"/>
    </source>
</evidence>
<dbReference type="InterPro" id="IPR009061">
    <property type="entry name" value="DNA-bd_dom_put_sf"/>
</dbReference>
<dbReference type="Pfam" id="PF07739">
    <property type="entry name" value="TipAS"/>
    <property type="match status" value="1"/>
</dbReference>
<evidence type="ECO:0000256" key="4">
    <source>
        <dbReference type="ARBA" id="ARBA00023163"/>
    </source>
</evidence>
<evidence type="ECO:0000256" key="2">
    <source>
        <dbReference type="ARBA" id="ARBA00023125"/>
    </source>
</evidence>
<reference evidence="6 7" key="1">
    <citation type="submission" date="2021-03" db="EMBL/GenBank/DDBJ databases">
        <title>Sequencing the genomes of 1000 actinobacteria strains.</title>
        <authorList>
            <person name="Klenk H.-P."/>
        </authorList>
    </citation>
    <scope>NUCLEOTIDE SEQUENCE [LARGE SCALE GENOMIC DNA]</scope>
    <source>
        <strain evidence="6 7">DSM 15797</strain>
    </source>
</reference>
<dbReference type="Gene3D" id="1.10.1660.10">
    <property type="match status" value="1"/>
</dbReference>
<keyword evidence="1" id="KW-0805">Transcription regulation</keyword>
<keyword evidence="4" id="KW-0804">Transcription</keyword>
<keyword evidence="7" id="KW-1185">Reference proteome</keyword>
<evidence type="ECO:0000256" key="1">
    <source>
        <dbReference type="ARBA" id="ARBA00023015"/>
    </source>
</evidence>
<dbReference type="PRINTS" id="PR00040">
    <property type="entry name" value="HTHMERR"/>
</dbReference>
<dbReference type="PANTHER" id="PTHR30204">
    <property type="entry name" value="REDOX-CYCLING DRUG-SENSING TRANSCRIPTIONAL ACTIVATOR SOXR"/>
    <property type="match status" value="1"/>
</dbReference>
<gene>
    <name evidence="6" type="ORF">JOF47_002213</name>
</gene>
<comment type="caution">
    <text evidence="6">The sequence shown here is derived from an EMBL/GenBank/DDBJ whole genome shotgun (WGS) entry which is preliminary data.</text>
</comment>
<keyword evidence="3" id="KW-0010">Activator</keyword>
<evidence type="ECO:0000313" key="7">
    <source>
        <dbReference type="Proteomes" id="UP001296993"/>
    </source>
</evidence>
<accession>A0ABS4XDZ5</accession>
<dbReference type="Pfam" id="PF13411">
    <property type="entry name" value="MerR_1"/>
    <property type="match status" value="1"/>
</dbReference>
<protein>
    <submittedName>
        <fullName evidence="6">DNA-binding transcriptional MerR regulator</fullName>
    </submittedName>
</protein>
<dbReference type="EMBL" id="JAGIOF010000001">
    <property type="protein sequence ID" value="MBP2386702.1"/>
    <property type="molecule type" value="Genomic_DNA"/>
</dbReference>
<proteinExistence type="predicted"/>
<dbReference type="Gene3D" id="1.10.490.50">
    <property type="entry name" value="Antibiotic binding domain of TipA-like multidrug resistance regulators"/>
    <property type="match status" value="1"/>
</dbReference>
<keyword evidence="2 6" id="KW-0238">DNA-binding</keyword>
<dbReference type="PROSITE" id="PS50937">
    <property type="entry name" value="HTH_MERR_2"/>
    <property type="match status" value="1"/>
</dbReference>
<dbReference type="InterPro" id="IPR000551">
    <property type="entry name" value="MerR-type_HTH_dom"/>
</dbReference>